<feature type="transmembrane region" description="Helical" evidence="16">
    <location>
        <begin position="15"/>
        <end position="40"/>
    </location>
</feature>
<keyword evidence="7 16" id="KW-1133">Transmembrane helix</keyword>
<dbReference type="GO" id="GO:0051301">
    <property type="term" value="P:cell division"/>
    <property type="evidence" value="ECO:0007669"/>
    <property type="project" value="InterPro"/>
</dbReference>
<dbReference type="EC" id="2.4.99.28" evidence="14"/>
<dbReference type="EMBL" id="CP033459">
    <property type="protein sequence ID" value="QFQ13189.1"/>
    <property type="molecule type" value="Genomic_DNA"/>
</dbReference>
<feature type="transmembrane region" description="Helical" evidence="16">
    <location>
        <begin position="187"/>
        <end position="208"/>
    </location>
</feature>
<dbReference type="Proteomes" id="UP000249375">
    <property type="component" value="Chromosome"/>
</dbReference>
<feature type="transmembrane region" description="Helical" evidence="16">
    <location>
        <begin position="359"/>
        <end position="380"/>
    </location>
</feature>
<keyword evidence="6" id="KW-0573">Peptidoglycan synthesis</keyword>
<keyword evidence="2" id="KW-0328">Glycosyltransferase</keyword>
<gene>
    <name evidence="17" type="ORF">C7Y71_009295</name>
</gene>
<dbReference type="OrthoDB" id="9812661at2"/>
<evidence type="ECO:0000256" key="12">
    <source>
        <dbReference type="ARBA" id="ARBA00041185"/>
    </source>
</evidence>
<proteinExistence type="inferred from homology"/>
<protein>
    <recommendedName>
        <fullName evidence="12">Probable peptidoglycan glycosyltransferase FtsW</fullName>
        <ecNumber evidence="14">2.4.99.28</ecNumber>
    </recommendedName>
    <alternativeName>
        <fullName evidence="13">Cell division protein FtsW</fullName>
    </alternativeName>
    <alternativeName>
        <fullName evidence="10">Cell wall polymerase</fullName>
    </alternativeName>
    <alternativeName>
        <fullName evidence="9">Peptidoglycan polymerase</fullName>
    </alternativeName>
</protein>
<sequence>MTKITSRGIFKGDPVIWTVFFFLCIISLIEVYSAASTLTYKTKFWMPLVQQAMYLGLGTFLVILIHNIPCRFFKTIPLPGLPAICLMLIFVLFFSEKVNEGARWINVFGFQFQPSELAKGIVVVSVALCLSFNQKEEGADPRAFKIILVITGFVCLLIFSENFSTAAILFAVVMMMMFVGRIPMKRLLALLGVIFGTIAVAFILLVSIPKDSKFFDTLPRMKTWATRVQNFGKDSKPEDPAKFQLQEHAQVGHAKIAIATSGFLGKGPGKSVERDFLSQAYSDFIYAIIIEEFGLLGGGIVLLLYIILLFRSAIIARRCERNFPAFLILGLALLIVFQAFINMGVAVGLLPVTGQNLPLISRGGTSIVCTSIYIGMMLSVSRYAQKTKKKNKAAIASEENDEEIEE</sequence>
<evidence type="ECO:0000256" key="15">
    <source>
        <dbReference type="ARBA" id="ARBA00049902"/>
    </source>
</evidence>
<evidence type="ECO:0000256" key="10">
    <source>
        <dbReference type="ARBA" id="ARBA00033270"/>
    </source>
</evidence>
<dbReference type="InterPro" id="IPR001182">
    <property type="entry name" value="FtsW/RodA"/>
</dbReference>
<comment type="catalytic activity">
    <reaction evidence="15">
        <text>[GlcNAc-(1-&gt;4)-Mur2Ac(oyl-L-Ala-gamma-D-Glu-L-Lys-D-Ala-D-Ala)](n)-di-trans,octa-cis-undecaprenyl diphosphate + beta-D-GlcNAc-(1-&gt;4)-Mur2Ac(oyl-L-Ala-gamma-D-Glu-L-Lys-D-Ala-D-Ala)-di-trans,octa-cis-undecaprenyl diphosphate = [GlcNAc-(1-&gt;4)-Mur2Ac(oyl-L-Ala-gamma-D-Glu-L-Lys-D-Ala-D-Ala)](n+1)-di-trans,octa-cis-undecaprenyl diphosphate + di-trans,octa-cis-undecaprenyl diphosphate + H(+)</text>
        <dbReference type="Rhea" id="RHEA:23708"/>
        <dbReference type="Rhea" id="RHEA-COMP:9602"/>
        <dbReference type="Rhea" id="RHEA-COMP:9603"/>
        <dbReference type="ChEBI" id="CHEBI:15378"/>
        <dbReference type="ChEBI" id="CHEBI:58405"/>
        <dbReference type="ChEBI" id="CHEBI:60033"/>
        <dbReference type="ChEBI" id="CHEBI:78435"/>
        <dbReference type="EC" id="2.4.99.28"/>
    </reaction>
</comment>
<name>A0A5P8E830_9BACT</name>
<dbReference type="GO" id="GO:0008955">
    <property type="term" value="F:peptidoglycan glycosyltransferase activity"/>
    <property type="evidence" value="ECO:0007669"/>
    <property type="project" value="UniProtKB-EC"/>
</dbReference>
<dbReference type="RefSeq" id="WP_111898135.1">
    <property type="nucleotide sequence ID" value="NZ_CP033459.1"/>
</dbReference>
<evidence type="ECO:0000256" key="11">
    <source>
        <dbReference type="ARBA" id="ARBA00038053"/>
    </source>
</evidence>
<feature type="transmembrane region" description="Helical" evidence="16">
    <location>
        <begin position="52"/>
        <end position="69"/>
    </location>
</feature>
<evidence type="ECO:0000256" key="14">
    <source>
        <dbReference type="ARBA" id="ARBA00044770"/>
    </source>
</evidence>
<comment type="subcellular location">
    <subcellularLocation>
        <location evidence="1">Membrane</location>
        <topology evidence="1">Multi-pass membrane protein</topology>
    </subcellularLocation>
</comment>
<dbReference type="PANTHER" id="PTHR30474:SF2">
    <property type="entry name" value="PEPTIDOGLYCAN GLYCOSYLTRANSFERASE FTSW-RELATED"/>
    <property type="match status" value="1"/>
</dbReference>
<feature type="transmembrane region" description="Helical" evidence="16">
    <location>
        <begin position="146"/>
        <end position="175"/>
    </location>
</feature>
<reference evidence="17 18" key="1">
    <citation type="submission" date="2018-11" db="EMBL/GenBank/DDBJ databases">
        <authorList>
            <person name="Na S.W."/>
            <person name="Baik M."/>
        </authorList>
    </citation>
    <scope>NUCLEOTIDE SEQUENCE [LARGE SCALE GENOMIC DNA]</scope>
    <source>
        <strain evidence="17 18">E39</strain>
    </source>
</reference>
<keyword evidence="4 16" id="KW-0812">Transmembrane</keyword>
<organism evidence="17 18">
    <name type="scientific">Pseudoprevotella muciniphila</name>
    <dbReference type="NCBI Taxonomy" id="2133944"/>
    <lineage>
        <taxon>Bacteria</taxon>
        <taxon>Pseudomonadati</taxon>
        <taxon>Bacteroidota</taxon>
        <taxon>Bacteroidia</taxon>
        <taxon>Bacteroidales</taxon>
        <taxon>Prevotellaceae</taxon>
        <taxon>Pseudoprevotella</taxon>
    </lineage>
</organism>
<feature type="transmembrane region" description="Helical" evidence="16">
    <location>
        <begin position="322"/>
        <end position="347"/>
    </location>
</feature>
<keyword evidence="3" id="KW-0808">Transferase</keyword>
<evidence type="ECO:0000256" key="9">
    <source>
        <dbReference type="ARBA" id="ARBA00032370"/>
    </source>
</evidence>
<dbReference type="Pfam" id="PF01098">
    <property type="entry name" value="FTSW_RODA_SPOVE"/>
    <property type="match status" value="1"/>
</dbReference>
<keyword evidence="18" id="KW-1185">Reference proteome</keyword>
<evidence type="ECO:0000256" key="7">
    <source>
        <dbReference type="ARBA" id="ARBA00022989"/>
    </source>
</evidence>
<comment type="similarity">
    <text evidence="11">Belongs to the SEDS family. FtsW subfamily.</text>
</comment>
<keyword evidence="8 16" id="KW-0472">Membrane</keyword>
<evidence type="ECO:0000256" key="13">
    <source>
        <dbReference type="ARBA" id="ARBA00041418"/>
    </source>
</evidence>
<evidence type="ECO:0000256" key="3">
    <source>
        <dbReference type="ARBA" id="ARBA00022679"/>
    </source>
</evidence>
<evidence type="ECO:0000313" key="18">
    <source>
        <dbReference type="Proteomes" id="UP000249375"/>
    </source>
</evidence>
<dbReference type="KEGG" id="alq:C7Y71_009295"/>
<dbReference type="PANTHER" id="PTHR30474">
    <property type="entry name" value="CELL CYCLE PROTEIN"/>
    <property type="match status" value="1"/>
</dbReference>
<dbReference type="AlphaFoldDB" id="A0A5P8E830"/>
<dbReference type="GO" id="GO:0032153">
    <property type="term" value="C:cell division site"/>
    <property type="evidence" value="ECO:0007669"/>
    <property type="project" value="TreeGrafter"/>
</dbReference>
<evidence type="ECO:0000313" key="17">
    <source>
        <dbReference type="EMBL" id="QFQ13189.1"/>
    </source>
</evidence>
<feature type="transmembrane region" description="Helical" evidence="16">
    <location>
        <begin position="284"/>
        <end position="310"/>
    </location>
</feature>
<dbReference type="GO" id="GO:0009252">
    <property type="term" value="P:peptidoglycan biosynthetic process"/>
    <property type="evidence" value="ECO:0007669"/>
    <property type="project" value="UniProtKB-KW"/>
</dbReference>
<accession>A0A5P8E830</accession>
<evidence type="ECO:0000256" key="1">
    <source>
        <dbReference type="ARBA" id="ARBA00004141"/>
    </source>
</evidence>
<dbReference type="GO" id="GO:0008360">
    <property type="term" value="P:regulation of cell shape"/>
    <property type="evidence" value="ECO:0007669"/>
    <property type="project" value="UniProtKB-KW"/>
</dbReference>
<evidence type="ECO:0000256" key="4">
    <source>
        <dbReference type="ARBA" id="ARBA00022692"/>
    </source>
</evidence>
<feature type="transmembrane region" description="Helical" evidence="16">
    <location>
        <begin position="75"/>
        <end position="95"/>
    </location>
</feature>
<evidence type="ECO:0000256" key="6">
    <source>
        <dbReference type="ARBA" id="ARBA00022984"/>
    </source>
</evidence>
<evidence type="ECO:0000256" key="16">
    <source>
        <dbReference type="SAM" id="Phobius"/>
    </source>
</evidence>
<evidence type="ECO:0000256" key="2">
    <source>
        <dbReference type="ARBA" id="ARBA00022676"/>
    </source>
</evidence>
<evidence type="ECO:0000256" key="5">
    <source>
        <dbReference type="ARBA" id="ARBA00022960"/>
    </source>
</evidence>
<evidence type="ECO:0000256" key="8">
    <source>
        <dbReference type="ARBA" id="ARBA00023136"/>
    </source>
</evidence>
<dbReference type="GO" id="GO:0015648">
    <property type="term" value="F:lipid-linked peptidoglycan transporter activity"/>
    <property type="evidence" value="ECO:0007669"/>
    <property type="project" value="TreeGrafter"/>
</dbReference>
<keyword evidence="5" id="KW-0133">Cell shape</keyword>
<dbReference type="GO" id="GO:0005886">
    <property type="term" value="C:plasma membrane"/>
    <property type="evidence" value="ECO:0007669"/>
    <property type="project" value="TreeGrafter"/>
</dbReference>